<keyword evidence="1 4" id="KW-0808">Transferase</keyword>
<dbReference type="PANTHER" id="PTHR43072:SF23">
    <property type="entry name" value="UPF0039 PROTEIN C11D3.02C"/>
    <property type="match status" value="1"/>
</dbReference>
<proteinExistence type="predicted"/>
<dbReference type="CDD" id="cd04301">
    <property type="entry name" value="NAT_SF"/>
    <property type="match status" value="1"/>
</dbReference>
<gene>
    <name evidence="4" type="ORF">CRYO30217_02168</name>
</gene>
<evidence type="ECO:0000256" key="1">
    <source>
        <dbReference type="ARBA" id="ARBA00022679"/>
    </source>
</evidence>
<evidence type="ECO:0000313" key="4">
    <source>
        <dbReference type="EMBL" id="CAG5083341.1"/>
    </source>
</evidence>
<accession>A0A916JN63</accession>
<organism evidence="4 5">
    <name type="scientific">Parvicella tangerina</name>
    <dbReference type="NCBI Taxonomy" id="2829795"/>
    <lineage>
        <taxon>Bacteria</taxon>
        <taxon>Pseudomonadati</taxon>
        <taxon>Bacteroidota</taxon>
        <taxon>Flavobacteriia</taxon>
        <taxon>Flavobacteriales</taxon>
        <taxon>Parvicellaceae</taxon>
        <taxon>Parvicella</taxon>
    </lineage>
</organism>
<name>A0A916JN63_9FLAO</name>
<keyword evidence="5" id="KW-1185">Reference proteome</keyword>
<dbReference type="KEGG" id="ptan:CRYO30217_02168"/>
<dbReference type="Proteomes" id="UP000683507">
    <property type="component" value="Chromosome"/>
</dbReference>
<evidence type="ECO:0000256" key="2">
    <source>
        <dbReference type="ARBA" id="ARBA00023315"/>
    </source>
</evidence>
<keyword evidence="2 4" id="KW-0012">Acyltransferase</keyword>
<dbReference type="SUPFAM" id="SSF55729">
    <property type="entry name" value="Acyl-CoA N-acyltransferases (Nat)"/>
    <property type="match status" value="1"/>
</dbReference>
<sequence>MFQFNICEVEPDDYEAVLAILNYEITNKTSNFSYTPLSLDEMSKEIESKKELGFPFLVAKREGIVLGFGTYGKFRPREGYKQTIEHSIYVSEEAQGKKVGKALFQELRVDAATQGYKSMIAVIGDENDGSIHFHTKLGFSFCGRIPGVANKFNRDLNVVIMQLFL</sequence>
<dbReference type="Gene3D" id="3.40.630.30">
    <property type="match status" value="1"/>
</dbReference>
<evidence type="ECO:0000259" key="3">
    <source>
        <dbReference type="PROSITE" id="PS51186"/>
    </source>
</evidence>
<protein>
    <submittedName>
        <fullName evidence="4">L-methionine sulfoximine/L-methionine sulfone acetyltransferase</fullName>
        <ecNumber evidence="4">2.3.1.-</ecNumber>
    </submittedName>
</protein>
<dbReference type="EMBL" id="OU015584">
    <property type="protein sequence ID" value="CAG5083341.1"/>
    <property type="molecule type" value="Genomic_DNA"/>
</dbReference>
<dbReference type="GO" id="GO:0016747">
    <property type="term" value="F:acyltransferase activity, transferring groups other than amino-acyl groups"/>
    <property type="evidence" value="ECO:0007669"/>
    <property type="project" value="InterPro"/>
</dbReference>
<reference evidence="4" key="1">
    <citation type="submission" date="2021-04" db="EMBL/GenBank/DDBJ databases">
        <authorList>
            <person name="Rodrigo-Torres L."/>
            <person name="Arahal R. D."/>
            <person name="Lucena T."/>
        </authorList>
    </citation>
    <scope>NUCLEOTIDE SEQUENCE</scope>
    <source>
        <strain evidence="4">AS29M-1</strain>
    </source>
</reference>
<evidence type="ECO:0000313" key="5">
    <source>
        <dbReference type="Proteomes" id="UP000683507"/>
    </source>
</evidence>
<dbReference type="EC" id="2.3.1.-" evidence="4"/>
<dbReference type="Pfam" id="PF00583">
    <property type="entry name" value="Acetyltransf_1"/>
    <property type="match status" value="1"/>
</dbReference>
<dbReference type="InterPro" id="IPR000182">
    <property type="entry name" value="GNAT_dom"/>
</dbReference>
<dbReference type="InterPro" id="IPR016181">
    <property type="entry name" value="Acyl_CoA_acyltransferase"/>
</dbReference>
<feature type="domain" description="N-acetyltransferase" evidence="3">
    <location>
        <begin position="4"/>
        <end position="165"/>
    </location>
</feature>
<dbReference type="PROSITE" id="PS51186">
    <property type="entry name" value="GNAT"/>
    <property type="match status" value="1"/>
</dbReference>
<dbReference type="AlphaFoldDB" id="A0A916JN63"/>
<dbReference type="PANTHER" id="PTHR43072">
    <property type="entry name" value="N-ACETYLTRANSFERASE"/>
    <property type="match status" value="1"/>
</dbReference>
<dbReference type="RefSeq" id="WP_258542394.1">
    <property type="nucleotide sequence ID" value="NZ_OU015584.1"/>
</dbReference>